<feature type="transmembrane region" description="Helical" evidence="1">
    <location>
        <begin position="574"/>
        <end position="597"/>
    </location>
</feature>
<organism evidence="2">
    <name type="scientific">Agrobacterium rosae</name>
    <dbReference type="NCBI Taxonomy" id="1972867"/>
    <lineage>
        <taxon>Bacteria</taxon>
        <taxon>Pseudomonadati</taxon>
        <taxon>Pseudomonadota</taxon>
        <taxon>Alphaproteobacteria</taxon>
        <taxon>Hyphomicrobiales</taxon>
        <taxon>Rhizobiaceae</taxon>
        <taxon>Rhizobium/Agrobacterium group</taxon>
        <taxon>Agrobacterium</taxon>
    </lineage>
</organism>
<feature type="transmembrane region" description="Helical" evidence="1">
    <location>
        <begin position="65"/>
        <end position="84"/>
    </location>
</feature>
<feature type="transmembrane region" description="Helical" evidence="1">
    <location>
        <begin position="99"/>
        <end position="120"/>
    </location>
</feature>
<name>A0AAW9FR02_9HYPH</name>
<sequence length="775" mass="80458">MAKPDGISGLFTPEDQSAALIFLRRLVGCTFDYIWTAGGGAAASAGGSCDNTNDILAQLIETLNWAMLAVIAVVATYLIFVALLDTANDGEAGGRHMNAPWTLIGAAMAAILCFPAFNGFSALQMATMQVTVWSVGLGDSAWKLAASKMANANVVNAAFASKPDDGWFYSEPSTEKALREQIAAGLATRVAGEVCRVAITKGTSSLAAVKDGSVTTVSPPPTFLSEEDGYTQTVLTYQAGEGLNSSAGLCGSISVSYASERKQLENQTGGSLTPGNTGAQVQLASASARFQAQASKAGADALLRSIRTEGDSLYQKLFPNNAPRLRGQDQLNAIQAAVTKTIDGTKTSMQGALKQAPAEFKQHAISAMSGNQQNGWLYAALYQRVLVNATTSLSQLGLGGIEVASNQPVEDLRKAFGCGGWFENRCSNELEVFFDDYKRDTLALAEIAPAFRNAAQNTAVQGVNSATVGGTNAGGVSASKWLNDIMLDLADVKPWDGQGWVDPIPELQATGGKILTYGLGILTVATGGSIAANIPNPATMIVGELVALIGPIGWAFVAIGFALAVIVPFMPLVYFFLAALSWFILAVQTIITSPFWIMKMFYPNRDGTLSGTGLGSALKVLLVLLMRPMLIILGLVFCMVLMRVGLDFLNFLAANSFTVLASNAGGMMAGAGNIALALGGFLIYMSLAVTLVSICCGLIDGVADFASEVIEAGVSRVVGSLGGRSESALGSPAAGMATGLAIGNSRARGSLSGTTRAIANLSKGKSQGNLGGTQK</sequence>
<comment type="caution">
    <text evidence="2">The sequence shown here is derived from an EMBL/GenBank/DDBJ whole genome shotgun (WGS) entry which is preliminary data.</text>
</comment>
<dbReference type="EMBL" id="JAVRAF010000034">
    <property type="protein sequence ID" value="MDX8305864.1"/>
    <property type="molecule type" value="Genomic_DNA"/>
</dbReference>
<evidence type="ECO:0000313" key="2">
    <source>
        <dbReference type="EMBL" id="MDX8305864.1"/>
    </source>
</evidence>
<gene>
    <name evidence="2" type="ORF">RMR22_26965</name>
</gene>
<feature type="transmembrane region" description="Helical" evidence="1">
    <location>
        <begin position="648"/>
        <end position="668"/>
    </location>
</feature>
<feature type="transmembrane region" description="Helical" evidence="1">
    <location>
        <begin position="514"/>
        <end position="534"/>
    </location>
</feature>
<proteinExistence type="predicted"/>
<accession>A0AAW9FR02</accession>
<keyword evidence="1" id="KW-1133">Transmembrane helix</keyword>
<feature type="transmembrane region" description="Helical" evidence="1">
    <location>
        <begin position="546"/>
        <end position="567"/>
    </location>
</feature>
<keyword evidence="1" id="KW-0472">Membrane</keyword>
<dbReference type="AlphaFoldDB" id="A0AAW9FR02"/>
<dbReference type="NCBIfam" id="TIGR04346">
    <property type="entry name" value="DotA_TraY"/>
    <property type="match status" value="1"/>
</dbReference>
<feature type="transmembrane region" description="Helical" evidence="1">
    <location>
        <begin position="674"/>
        <end position="699"/>
    </location>
</feature>
<evidence type="ECO:0000256" key="1">
    <source>
        <dbReference type="SAM" id="Phobius"/>
    </source>
</evidence>
<reference evidence="2" key="1">
    <citation type="journal article" date="2023" name="Phytobiomes J">
        <title>Deciphering the key players within the bacterial microbiota associated with aerial crown gall tumors on rhododendron: Insights into the gallobiome.</title>
        <authorList>
            <person name="Kuzmanovic N."/>
            <person name="Nesme J."/>
            <person name="Wolf J."/>
            <person name="Neumann-Schaal M."/>
            <person name="Petersen J."/>
            <person name="Fernandez-Gnecco G."/>
            <person name="Sproeer C."/>
            <person name="Bunk B."/>
            <person name="Overmann J."/>
            <person name="Sorensen S.J."/>
            <person name="Idczak E."/>
            <person name="Smalla K."/>
        </authorList>
    </citation>
    <scope>NUCLEOTIDE SEQUENCE</scope>
    <source>
        <strain evidence="2">Rho-11.1</strain>
    </source>
</reference>
<protein>
    <submittedName>
        <fullName evidence="2">DotA/TraY family protein</fullName>
    </submittedName>
</protein>
<feature type="transmembrane region" description="Helical" evidence="1">
    <location>
        <begin position="617"/>
        <end position="641"/>
    </location>
</feature>
<keyword evidence="1" id="KW-0812">Transmembrane</keyword>
<dbReference type="RefSeq" id="WP_320203901.1">
    <property type="nucleotide sequence ID" value="NZ_CP192787.1"/>
</dbReference>
<dbReference type="InterPro" id="IPR027628">
    <property type="entry name" value="DotA_TraY"/>
</dbReference>